<keyword evidence="1" id="KW-0812">Transmembrane</keyword>
<gene>
    <name evidence="2" type="ORF">K3177_06535</name>
</gene>
<proteinExistence type="predicted"/>
<protein>
    <recommendedName>
        <fullName evidence="4">Peptide ABC transporter permease</fullName>
    </recommendedName>
</protein>
<dbReference type="RefSeq" id="WP_221597624.1">
    <property type="nucleotide sequence ID" value="NZ_JAIGNQ010000002.1"/>
</dbReference>
<organism evidence="2 3">
    <name type="scientific">Qipengyuania pacifica</name>
    <dbReference type="NCBI Taxonomy" id="2860199"/>
    <lineage>
        <taxon>Bacteria</taxon>
        <taxon>Pseudomonadati</taxon>
        <taxon>Pseudomonadota</taxon>
        <taxon>Alphaproteobacteria</taxon>
        <taxon>Sphingomonadales</taxon>
        <taxon>Erythrobacteraceae</taxon>
        <taxon>Qipengyuania</taxon>
    </lineage>
</organism>
<dbReference type="Proteomes" id="UP000776651">
    <property type="component" value="Unassembled WGS sequence"/>
</dbReference>
<comment type="caution">
    <text evidence="2">The sequence shown here is derived from an EMBL/GenBank/DDBJ whole genome shotgun (WGS) entry which is preliminary data.</text>
</comment>
<sequence>MPTPSNRKDEPIHYDADKARGAEIILTKRRNRVIFIAGLVGFVVLALILNWFA</sequence>
<keyword evidence="3" id="KW-1185">Reference proteome</keyword>
<feature type="transmembrane region" description="Helical" evidence="1">
    <location>
        <begin position="33"/>
        <end position="52"/>
    </location>
</feature>
<evidence type="ECO:0000313" key="3">
    <source>
        <dbReference type="Proteomes" id="UP000776651"/>
    </source>
</evidence>
<name>A0ABS7JHX8_9SPHN</name>
<reference evidence="2 3" key="1">
    <citation type="submission" date="2021-08" db="EMBL/GenBank/DDBJ databases">
        <title>Comparative Genomics Analysis of the Genus Qipengyuania Reveals Extensive Genetic Diversity and Metabolic Versatility, Including the Description of Fifteen Novel Species.</title>
        <authorList>
            <person name="Liu Y."/>
        </authorList>
    </citation>
    <scope>NUCLEOTIDE SEQUENCE [LARGE SCALE GENOMIC DNA]</scope>
    <source>
        <strain evidence="2 3">GH25</strain>
    </source>
</reference>
<accession>A0ABS7JHX8</accession>
<evidence type="ECO:0000313" key="2">
    <source>
        <dbReference type="EMBL" id="MBX7488164.1"/>
    </source>
</evidence>
<evidence type="ECO:0008006" key="4">
    <source>
        <dbReference type="Google" id="ProtNLM"/>
    </source>
</evidence>
<keyword evidence="1" id="KW-1133">Transmembrane helix</keyword>
<dbReference type="EMBL" id="JAIGNQ010000002">
    <property type="protein sequence ID" value="MBX7488164.1"/>
    <property type="molecule type" value="Genomic_DNA"/>
</dbReference>
<evidence type="ECO:0000256" key="1">
    <source>
        <dbReference type="SAM" id="Phobius"/>
    </source>
</evidence>
<keyword evidence="1" id="KW-0472">Membrane</keyword>